<dbReference type="EMBL" id="JACHNA010000001">
    <property type="protein sequence ID" value="MBB4736095.1"/>
    <property type="molecule type" value="Genomic_DNA"/>
</dbReference>
<evidence type="ECO:0000256" key="2">
    <source>
        <dbReference type="SAM" id="Phobius"/>
    </source>
</evidence>
<name>A0A7W7M3W9_9MICC</name>
<reference evidence="3 4" key="1">
    <citation type="submission" date="2020-08" db="EMBL/GenBank/DDBJ databases">
        <title>Sequencing the genomes of 1000 actinobacteria strains.</title>
        <authorList>
            <person name="Klenk H.-P."/>
        </authorList>
    </citation>
    <scope>NUCLEOTIDE SEQUENCE [LARGE SCALE GENOMIC DNA]</scope>
    <source>
        <strain evidence="3 4">DSM 23974</strain>
    </source>
</reference>
<keyword evidence="2" id="KW-0472">Membrane</keyword>
<protein>
    <submittedName>
        <fullName evidence="3">Uncharacterized protein</fullName>
    </submittedName>
</protein>
<comment type="caution">
    <text evidence="3">The sequence shown here is derived from an EMBL/GenBank/DDBJ whole genome shotgun (WGS) entry which is preliminary data.</text>
</comment>
<feature type="region of interest" description="Disordered" evidence="1">
    <location>
        <begin position="1"/>
        <end position="23"/>
    </location>
</feature>
<evidence type="ECO:0000313" key="4">
    <source>
        <dbReference type="Proteomes" id="UP000540191"/>
    </source>
</evidence>
<feature type="transmembrane region" description="Helical" evidence="2">
    <location>
        <begin position="283"/>
        <end position="315"/>
    </location>
</feature>
<keyword evidence="2" id="KW-0812">Transmembrane</keyword>
<gene>
    <name evidence="3" type="ORF">HDA30_001603</name>
</gene>
<dbReference type="AlphaFoldDB" id="A0A7W7M3W9"/>
<evidence type="ECO:0000313" key="3">
    <source>
        <dbReference type="EMBL" id="MBB4736095.1"/>
    </source>
</evidence>
<feature type="transmembrane region" description="Helical" evidence="2">
    <location>
        <begin position="211"/>
        <end position="234"/>
    </location>
</feature>
<evidence type="ECO:0000256" key="1">
    <source>
        <dbReference type="SAM" id="MobiDB-lite"/>
    </source>
</evidence>
<feature type="transmembrane region" description="Helical" evidence="2">
    <location>
        <begin position="246"/>
        <end position="271"/>
    </location>
</feature>
<feature type="transmembrane region" description="Helical" evidence="2">
    <location>
        <begin position="335"/>
        <end position="356"/>
    </location>
</feature>
<keyword evidence="2" id="KW-1133">Transmembrane helix</keyword>
<feature type="compositionally biased region" description="Low complexity" evidence="1">
    <location>
        <begin position="10"/>
        <end position="21"/>
    </location>
</feature>
<organism evidence="3 4">
    <name type="scientific">Micrococcus cohnii</name>
    <dbReference type="NCBI Taxonomy" id="993416"/>
    <lineage>
        <taxon>Bacteria</taxon>
        <taxon>Bacillati</taxon>
        <taxon>Actinomycetota</taxon>
        <taxon>Actinomycetes</taxon>
        <taxon>Micrococcales</taxon>
        <taxon>Micrococcaceae</taxon>
        <taxon>Micrococcus</taxon>
    </lineage>
</organism>
<keyword evidence="4" id="KW-1185">Reference proteome</keyword>
<dbReference type="Proteomes" id="UP000540191">
    <property type="component" value="Unassembled WGS sequence"/>
</dbReference>
<sequence>MTSSHPDRTASGPAGPAADAPTRVRLGVLLDPDAASSTAASGVPDSPDLVPDLTRDLTIAYPGLTWDVTVLVERLGDPDDDSLDLLEATRDRMLDEDFDLAVGVVAEPLEQGRHTLTAQVSPVHASGVVSLSHAESGAREQVTRVVGKILGADPDEGDPTDAQRASAAHSARQLATDVGNRHGENAVSYGWRVAAGNARLLLRTIRSNRPWMLAASLSKSMSAALATGALTLITTDLWMLSAEYNALQMTMVGAIAVLAVTVSLVVGADLWERPRRAAEREQVTVFNIATLATVLIGVLVLHLALFLAALVGALLLVDAEVFGVVTGEPAQFVQYAKLAWFVGGLATIGSALGAGLEEDDDVREAIFTRGTA</sequence>
<proteinExistence type="predicted"/>
<dbReference type="RefSeq" id="WP_184241717.1">
    <property type="nucleotide sequence ID" value="NZ_JACHNA010000001.1"/>
</dbReference>
<accession>A0A7W7M3W9</accession>